<dbReference type="InterPro" id="IPR026877">
    <property type="entry name" value="DXPR_C"/>
</dbReference>
<feature type="binding site" evidence="9">
    <location>
        <position position="38"/>
    </location>
    <ligand>
        <name>NADPH</name>
        <dbReference type="ChEBI" id="CHEBI:57783"/>
    </ligand>
</feature>
<feature type="binding site" evidence="9">
    <location>
        <position position="10"/>
    </location>
    <ligand>
        <name>NADPH</name>
        <dbReference type="ChEBI" id="CHEBI:57783"/>
    </ligand>
</feature>
<dbReference type="GO" id="GO:0070402">
    <property type="term" value="F:NADPH binding"/>
    <property type="evidence" value="ECO:0007669"/>
    <property type="project" value="InterPro"/>
</dbReference>
<accession>A0A3S4TEJ6</accession>
<dbReference type="Proteomes" id="UP000286862">
    <property type="component" value="Unassembled WGS sequence"/>
</dbReference>
<evidence type="ECO:0000256" key="3">
    <source>
        <dbReference type="ARBA" id="ARBA00022723"/>
    </source>
</evidence>
<dbReference type="Pfam" id="PF02670">
    <property type="entry name" value="DXP_reductoisom"/>
    <property type="match status" value="1"/>
</dbReference>
<evidence type="ECO:0000313" key="14">
    <source>
        <dbReference type="Proteomes" id="UP000286862"/>
    </source>
</evidence>
<dbReference type="SUPFAM" id="SSF55347">
    <property type="entry name" value="Glyceraldehyde-3-phosphate dehydrogenase-like, C-terminal domain"/>
    <property type="match status" value="1"/>
</dbReference>
<evidence type="ECO:0000259" key="10">
    <source>
        <dbReference type="Pfam" id="PF02670"/>
    </source>
</evidence>
<dbReference type="EC" id="1.1.1.267" evidence="9"/>
<keyword evidence="4 9" id="KW-0521">NADP</keyword>
<reference evidence="13 14" key="1">
    <citation type="submission" date="2017-01" db="EMBL/GenBank/DDBJ databases">
        <title>The cable genome- insights into the physiology and evolution of filamentous bacteria capable of sulfide oxidation via long distance electron transfer.</title>
        <authorList>
            <person name="Schreiber L."/>
            <person name="Bjerg J.T."/>
            <person name="Boggild A."/>
            <person name="Van De Vossenberg J."/>
            <person name="Meysman F."/>
            <person name="Nielsen L.P."/>
            <person name="Schramm A."/>
            <person name="Kjeldsen K.U."/>
        </authorList>
    </citation>
    <scope>NUCLEOTIDE SEQUENCE [LARGE SCALE GENOMIC DNA]</scope>
    <source>
        <strain evidence="13">A2</strain>
    </source>
</reference>
<organism evidence="13 14">
    <name type="scientific">Candidatus Electrothrix marina</name>
    <dbReference type="NCBI Taxonomy" id="1859130"/>
    <lineage>
        <taxon>Bacteria</taxon>
        <taxon>Pseudomonadati</taxon>
        <taxon>Thermodesulfobacteriota</taxon>
        <taxon>Desulfobulbia</taxon>
        <taxon>Desulfobulbales</taxon>
        <taxon>Desulfobulbaceae</taxon>
        <taxon>Candidatus Electrothrix</taxon>
    </lineage>
</organism>
<comment type="function">
    <text evidence="9">Catalyzes the NADPH-dependent rearrangement and reduction of 1-deoxy-D-xylulose-5-phosphate (DXP) to 2-C-methyl-D-erythritol 4-phosphate (MEP).</text>
</comment>
<keyword evidence="7 9" id="KW-0414">Isoprene biosynthesis</keyword>
<feature type="binding site" evidence="9">
    <location>
        <position position="198"/>
    </location>
    <ligand>
        <name>1-deoxy-D-xylulose 5-phosphate</name>
        <dbReference type="ChEBI" id="CHEBI:57792"/>
    </ligand>
</feature>
<keyword evidence="3 9" id="KW-0479">Metal-binding</keyword>
<dbReference type="SUPFAM" id="SSF69055">
    <property type="entry name" value="1-deoxy-D-xylulose-5-phosphate reductoisomerase, C-terminal domain"/>
    <property type="match status" value="1"/>
</dbReference>
<dbReference type="HAMAP" id="MF_00183">
    <property type="entry name" value="DXP_reductoisom"/>
    <property type="match status" value="1"/>
</dbReference>
<dbReference type="PIRSF" id="PIRSF006205">
    <property type="entry name" value="Dxp_reductismrs"/>
    <property type="match status" value="1"/>
</dbReference>
<keyword evidence="13" id="KW-0413">Isomerase</keyword>
<comment type="pathway">
    <text evidence="1 9">Isoprenoid biosynthesis; isopentenyl diphosphate biosynthesis via DXP pathway; isopentenyl diphosphate from 1-deoxy-D-xylulose 5-phosphate: step 1/6.</text>
</comment>
<dbReference type="EMBL" id="MTKQ01000055">
    <property type="protein sequence ID" value="RWX48791.1"/>
    <property type="molecule type" value="Genomic_DNA"/>
</dbReference>
<dbReference type="GO" id="GO:0030145">
    <property type="term" value="F:manganese ion binding"/>
    <property type="evidence" value="ECO:0007669"/>
    <property type="project" value="TreeGrafter"/>
</dbReference>
<evidence type="ECO:0000259" key="11">
    <source>
        <dbReference type="Pfam" id="PF08436"/>
    </source>
</evidence>
<evidence type="ECO:0000256" key="7">
    <source>
        <dbReference type="ARBA" id="ARBA00023229"/>
    </source>
</evidence>
<comment type="caution">
    <text evidence="13">The sequence shown here is derived from an EMBL/GenBank/DDBJ whole genome shotgun (WGS) entry which is preliminary data.</text>
</comment>
<dbReference type="InterPro" id="IPR036169">
    <property type="entry name" value="DXPR_C_sf"/>
</dbReference>
<evidence type="ECO:0000256" key="4">
    <source>
        <dbReference type="ARBA" id="ARBA00022857"/>
    </source>
</evidence>
<dbReference type="GO" id="GO:0051484">
    <property type="term" value="P:isopentenyl diphosphate biosynthetic process, methylerythritol 4-phosphate pathway involved in terpenoid biosynthetic process"/>
    <property type="evidence" value="ECO:0007669"/>
    <property type="project" value="UniProtKB-ARBA"/>
</dbReference>
<evidence type="ECO:0000313" key="13">
    <source>
        <dbReference type="EMBL" id="RWX48791.1"/>
    </source>
</evidence>
<dbReference type="GO" id="GO:0030604">
    <property type="term" value="F:1-deoxy-D-xylulose-5-phosphate reductoisomerase activity"/>
    <property type="evidence" value="ECO:0007669"/>
    <property type="project" value="UniProtKB-UniRule"/>
</dbReference>
<dbReference type="NCBIfam" id="TIGR00243">
    <property type="entry name" value="Dxr"/>
    <property type="match status" value="1"/>
</dbReference>
<feature type="binding site" evidence="9">
    <location>
        <position position="13"/>
    </location>
    <ligand>
        <name>NADPH</name>
        <dbReference type="ChEBI" id="CHEBI:57783"/>
    </ligand>
</feature>
<dbReference type="InterPro" id="IPR036291">
    <property type="entry name" value="NAD(P)-bd_dom_sf"/>
</dbReference>
<feature type="domain" description="1-deoxy-D-xylulose 5-phosphate reductoisomerase N-terminal" evidence="10">
    <location>
        <begin position="4"/>
        <end position="131"/>
    </location>
</feature>
<feature type="binding site" evidence="9">
    <location>
        <position position="151"/>
    </location>
    <ligand>
        <name>Mn(2+)</name>
        <dbReference type="ChEBI" id="CHEBI:29035"/>
    </ligand>
</feature>
<dbReference type="InterPro" id="IPR013644">
    <property type="entry name" value="DXP_reductoisomerase_C"/>
</dbReference>
<dbReference type="Pfam" id="PF08436">
    <property type="entry name" value="DXP_redisom_C"/>
    <property type="match status" value="1"/>
</dbReference>
<feature type="binding site" evidence="9">
    <location>
        <position position="11"/>
    </location>
    <ligand>
        <name>NADPH</name>
        <dbReference type="ChEBI" id="CHEBI:57783"/>
    </ligand>
</feature>
<evidence type="ECO:0000256" key="5">
    <source>
        <dbReference type="ARBA" id="ARBA00023002"/>
    </source>
</evidence>
<feature type="binding site" evidence="9">
    <location>
        <position position="12"/>
    </location>
    <ligand>
        <name>NADPH</name>
        <dbReference type="ChEBI" id="CHEBI:57783"/>
    </ligand>
</feature>
<feature type="binding site" evidence="9">
    <location>
        <position position="220"/>
    </location>
    <ligand>
        <name>1-deoxy-D-xylulose 5-phosphate</name>
        <dbReference type="ChEBI" id="CHEBI:57792"/>
    </ligand>
</feature>
<keyword evidence="6 9" id="KW-0464">Manganese</keyword>
<dbReference type="PANTHER" id="PTHR30525:SF0">
    <property type="entry name" value="1-DEOXY-D-XYLULOSE 5-PHOSPHATE REDUCTOISOMERASE, CHLOROPLASTIC"/>
    <property type="match status" value="1"/>
</dbReference>
<feature type="binding site" evidence="9">
    <location>
        <position position="149"/>
    </location>
    <ligand>
        <name>Mn(2+)</name>
        <dbReference type="ChEBI" id="CHEBI:29035"/>
    </ligand>
</feature>
<dbReference type="PANTHER" id="PTHR30525">
    <property type="entry name" value="1-DEOXY-D-XYLULOSE 5-PHOSPHATE REDUCTOISOMERASE"/>
    <property type="match status" value="1"/>
</dbReference>
<feature type="binding site" evidence="9">
    <location>
        <position position="124"/>
    </location>
    <ligand>
        <name>1-deoxy-D-xylulose 5-phosphate</name>
        <dbReference type="ChEBI" id="CHEBI:57792"/>
    </ligand>
</feature>
<protein>
    <recommendedName>
        <fullName evidence="9">1-deoxy-D-xylulose 5-phosphate reductoisomerase</fullName>
        <shortName evidence="9">DXP reductoisomerase</shortName>
        <ecNumber evidence="9">1.1.1.267</ecNumber>
    </recommendedName>
    <alternativeName>
        <fullName evidence="9">1-deoxyxylulose-5-phosphate reductoisomerase</fullName>
    </alternativeName>
    <alternativeName>
        <fullName evidence="9">2-C-methyl-D-erythritol 4-phosphate synthase</fullName>
    </alternativeName>
</protein>
<feature type="binding site" evidence="9">
    <location>
        <position position="151"/>
    </location>
    <ligand>
        <name>1-deoxy-D-xylulose 5-phosphate</name>
        <dbReference type="ChEBI" id="CHEBI:57792"/>
    </ligand>
</feature>
<dbReference type="InterPro" id="IPR013512">
    <property type="entry name" value="DXP_reductoisomerase_N"/>
</dbReference>
<evidence type="ECO:0000256" key="8">
    <source>
        <dbReference type="ARBA" id="ARBA00048543"/>
    </source>
</evidence>
<feature type="binding site" evidence="9">
    <location>
        <position position="204"/>
    </location>
    <ligand>
        <name>NADPH</name>
        <dbReference type="ChEBI" id="CHEBI:57783"/>
    </ligand>
</feature>
<evidence type="ECO:0000256" key="2">
    <source>
        <dbReference type="ARBA" id="ARBA00006825"/>
    </source>
</evidence>
<keyword evidence="5 9" id="KW-0560">Oxidoreductase</keyword>
<gene>
    <name evidence="9" type="primary">dxr</name>
    <name evidence="13" type="ORF">VT99_10552</name>
</gene>
<feature type="domain" description="DXP reductoisomerase C-terminal" evidence="12">
    <location>
        <begin position="262"/>
        <end position="319"/>
    </location>
</feature>
<comment type="cofactor">
    <cofactor evidence="9">
        <name>Mg(2+)</name>
        <dbReference type="ChEBI" id="CHEBI:18420"/>
    </cofactor>
    <cofactor evidence="9">
        <name>Mn(2+)</name>
        <dbReference type="ChEBI" id="CHEBI:29035"/>
    </cofactor>
</comment>
<feature type="domain" description="1-deoxy-D-xylulose 5-phosphate reductoisomerase C-terminal" evidence="11">
    <location>
        <begin position="145"/>
        <end position="228"/>
    </location>
</feature>
<comment type="catalytic activity">
    <reaction evidence="8">
        <text>2-C-methyl-D-erythritol 4-phosphate + NADP(+) = 1-deoxy-D-xylulose 5-phosphate + NADPH + H(+)</text>
        <dbReference type="Rhea" id="RHEA:13717"/>
        <dbReference type="ChEBI" id="CHEBI:15378"/>
        <dbReference type="ChEBI" id="CHEBI:57783"/>
        <dbReference type="ChEBI" id="CHEBI:57792"/>
        <dbReference type="ChEBI" id="CHEBI:58262"/>
        <dbReference type="ChEBI" id="CHEBI:58349"/>
        <dbReference type="EC" id="1.1.1.267"/>
    </reaction>
    <physiologicalReaction direction="right-to-left" evidence="8">
        <dbReference type="Rhea" id="RHEA:13719"/>
    </physiologicalReaction>
</comment>
<feature type="binding site" evidence="9">
    <location>
        <position position="211"/>
    </location>
    <ligand>
        <name>1-deoxy-D-xylulose 5-phosphate</name>
        <dbReference type="ChEBI" id="CHEBI:57792"/>
    </ligand>
</feature>
<dbReference type="SUPFAM" id="SSF51735">
    <property type="entry name" value="NAD(P)-binding Rossmann-fold domains"/>
    <property type="match status" value="1"/>
</dbReference>
<evidence type="ECO:0000259" key="12">
    <source>
        <dbReference type="Pfam" id="PF13288"/>
    </source>
</evidence>
<dbReference type="Pfam" id="PF13288">
    <property type="entry name" value="DXPR_C"/>
    <property type="match status" value="1"/>
</dbReference>
<feature type="binding site" evidence="9">
    <location>
        <position position="125"/>
    </location>
    <ligand>
        <name>NADPH</name>
        <dbReference type="ChEBI" id="CHEBI:57783"/>
    </ligand>
</feature>
<name>A0A3S4TEJ6_9BACT</name>
<feature type="binding site" evidence="9">
    <location>
        <position position="175"/>
    </location>
    <ligand>
        <name>1-deoxy-D-xylulose 5-phosphate</name>
        <dbReference type="ChEBI" id="CHEBI:57792"/>
    </ligand>
</feature>
<evidence type="ECO:0000256" key="1">
    <source>
        <dbReference type="ARBA" id="ARBA00005094"/>
    </source>
</evidence>
<evidence type="ECO:0000256" key="9">
    <source>
        <dbReference type="HAMAP-Rule" id="MF_00183"/>
    </source>
</evidence>
<dbReference type="FunFam" id="3.40.50.720:FF:000045">
    <property type="entry name" value="1-deoxy-D-xylulose 5-phosphate reductoisomerase"/>
    <property type="match status" value="1"/>
</dbReference>
<sequence>MKSISLLGSTGSIGKNVLNVVRSFPDRFRVVGLSAGRNITELAVQVQEFQPECISVADQSLAAQLIAMLPEEYREKVFWGEEGNRKVATVPAAEMVVSAVVGAAGLLPTLAAIAEGKDIGLANKETLVMAGRLVMESAQKHKVALLPIDSEHSAIFQALEAGRRDDVGMIILTASGGPFRTLDKEGLRRVTPDQALAHPNWDMGRKISIDSATMMNKGLEVIEACRLFDVPVEKIRVVVHPESIVHSLVEYIDGSVMASWAIPDMRIPIAYALSYPERMPLNLSRLSLSECGKLSFEKPDYDRFPALRLAFRVMEEAGKTGSAQCCQ</sequence>
<feature type="binding site" evidence="9">
    <location>
        <position position="36"/>
    </location>
    <ligand>
        <name>NADPH</name>
        <dbReference type="ChEBI" id="CHEBI:57783"/>
    </ligand>
</feature>
<feature type="binding site" evidence="9">
    <location>
        <position position="217"/>
    </location>
    <ligand>
        <name>1-deoxy-D-xylulose 5-phosphate</name>
        <dbReference type="ChEBI" id="CHEBI:57792"/>
    </ligand>
</feature>
<feature type="binding site" evidence="9">
    <location>
        <position position="123"/>
    </location>
    <ligand>
        <name>NADPH</name>
        <dbReference type="ChEBI" id="CHEBI:57783"/>
    </ligand>
</feature>
<proteinExistence type="inferred from homology"/>
<feature type="binding site" evidence="9">
    <location>
        <position position="37"/>
    </location>
    <ligand>
        <name>NADPH</name>
        <dbReference type="ChEBI" id="CHEBI:57783"/>
    </ligand>
</feature>
<dbReference type="GO" id="GO:0016853">
    <property type="term" value="F:isomerase activity"/>
    <property type="evidence" value="ECO:0007669"/>
    <property type="project" value="UniProtKB-KW"/>
</dbReference>
<dbReference type="AlphaFoldDB" id="A0A3S4TEJ6"/>
<feature type="binding site" evidence="9">
    <location>
        <position position="216"/>
    </location>
    <ligand>
        <name>1-deoxy-D-xylulose 5-phosphate</name>
        <dbReference type="ChEBI" id="CHEBI:57792"/>
    </ligand>
</feature>
<feature type="binding site" evidence="9">
    <location>
        <position position="150"/>
    </location>
    <ligand>
        <name>1-deoxy-D-xylulose 5-phosphate</name>
        <dbReference type="ChEBI" id="CHEBI:57792"/>
    </ligand>
</feature>
<comment type="similarity">
    <text evidence="2 9">Belongs to the DXR family.</text>
</comment>
<feature type="binding site" evidence="9">
    <location>
        <position position="220"/>
    </location>
    <ligand>
        <name>Mn(2+)</name>
        <dbReference type="ChEBI" id="CHEBI:29035"/>
    </ligand>
</feature>
<dbReference type="Gene3D" id="3.40.50.720">
    <property type="entry name" value="NAD(P)-binding Rossmann-like Domain"/>
    <property type="match status" value="1"/>
</dbReference>
<evidence type="ECO:0000256" key="6">
    <source>
        <dbReference type="ARBA" id="ARBA00023211"/>
    </source>
</evidence>
<dbReference type="InterPro" id="IPR003821">
    <property type="entry name" value="DXP_reductoisomerase"/>
</dbReference>
<keyword evidence="9" id="KW-0460">Magnesium</keyword>
<dbReference type="UniPathway" id="UPA00056">
    <property type="reaction ID" value="UER00092"/>
</dbReference>